<dbReference type="InterPro" id="IPR051541">
    <property type="entry name" value="PTS_SugarTrans_NitroReg"/>
</dbReference>
<evidence type="ECO:0000259" key="1">
    <source>
        <dbReference type="PROSITE" id="PS51094"/>
    </source>
</evidence>
<dbReference type="PANTHER" id="PTHR47738">
    <property type="entry name" value="PTS SYSTEM FRUCTOSE-LIKE EIIA COMPONENT-RELATED"/>
    <property type="match status" value="1"/>
</dbReference>
<dbReference type="PANTHER" id="PTHR47738:SF1">
    <property type="entry name" value="NITROGEN REGULATORY PROTEIN"/>
    <property type="match status" value="1"/>
</dbReference>
<dbReference type="EMBL" id="VTFT01000001">
    <property type="protein sequence ID" value="TYT26912.1"/>
    <property type="molecule type" value="Genomic_DNA"/>
</dbReference>
<dbReference type="GO" id="GO:0030295">
    <property type="term" value="F:protein kinase activator activity"/>
    <property type="evidence" value="ECO:0007669"/>
    <property type="project" value="TreeGrafter"/>
</dbReference>
<reference evidence="2 3" key="1">
    <citation type="submission" date="2019-08" db="EMBL/GenBank/DDBJ databases">
        <title>Luteimonas viscosus sp. nov., isolated from soil of a sunflower field.</title>
        <authorList>
            <person name="Jianli Z."/>
            <person name="Ying Z."/>
        </authorList>
    </citation>
    <scope>NUCLEOTIDE SEQUENCE [LARGE SCALE GENOMIC DNA]</scope>
    <source>
        <strain evidence="2 3">XBU10</strain>
    </source>
</reference>
<dbReference type="Gene3D" id="3.40.930.10">
    <property type="entry name" value="Mannitol-specific EII, Chain A"/>
    <property type="match status" value="1"/>
</dbReference>
<accession>A0A5D4XV58</accession>
<dbReference type="Pfam" id="PF00359">
    <property type="entry name" value="PTS_EIIA_2"/>
    <property type="match status" value="1"/>
</dbReference>
<dbReference type="Proteomes" id="UP000324973">
    <property type="component" value="Unassembled WGS sequence"/>
</dbReference>
<dbReference type="CDD" id="cd00211">
    <property type="entry name" value="PTS_IIA_fru"/>
    <property type="match status" value="1"/>
</dbReference>
<gene>
    <name evidence="2" type="ORF">FZO89_11955</name>
</gene>
<protein>
    <submittedName>
        <fullName evidence="2">PTS sugar transporter subunit IIA</fullName>
    </submittedName>
</protein>
<name>A0A5D4XV58_9GAMM</name>
<dbReference type="PROSITE" id="PS00372">
    <property type="entry name" value="PTS_EIIA_TYPE_2_HIS"/>
    <property type="match status" value="1"/>
</dbReference>
<dbReference type="AlphaFoldDB" id="A0A5D4XV58"/>
<organism evidence="2 3">
    <name type="scientific">Luteimonas viscosa</name>
    <dbReference type="NCBI Taxonomy" id="1132694"/>
    <lineage>
        <taxon>Bacteria</taxon>
        <taxon>Pseudomonadati</taxon>
        <taxon>Pseudomonadota</taxon>
        <taxon>Gammaproteobacteria</taxon>
        <taxon>Lysobacterales</taxon>
        <taxon>Lysobacteraceae</taxon>
        <taxon>Luteimonas</taxon>
    </lineage>
</organism>
<proteinExistence type="predicted"/>
<dbReference type="InterPro" id="IPR016152">
    <property type="entry name" value="PTrfase/Anion_transptr"/>
</dbReference>
<dbReference type="SUPFAM" id="SSF55804">
    <property type="entry name" value="Phoshotransferase/anion transport protein"/>
    <property type="match status" value="1"/>
</dbReference>
<keyword evidence="2" id="KW-0813">Transport</keyword>
<sequence length="171" mass="18250">MPPATAASAEHEAPHPMPWTDLLSADRIVMLVDPGSPAQVLDAAARLLSDGSPASTRVLADALRQRERLGSTGIGHGVAIPHARSSAFHAPRGAFLRLGRPVDFGARDGEPVDLVFAMSATDDMPEQHLHYLAGVAERFADPGFRDRLRMARSLERLRRVLLAPAPAANAA</sequence>
<keyword evidence="3" id="KW-1185">Reference proteome</keyword>
<evidence type="ECO:0000313" key="2">
    <source>
        <dbReference type="EMBL" id="TYT26912.1"/>
    </source>
</evidence>
<evidence type="ECO:0000313" key="3">
    <source>
        <dbReference type="Proteomes" id="UP000324973"/>
    </source>
</evidence>
<comment type="caution">
    <text evidence="2">The sequence shown here is derived from an EMBL/GenBank/DDBJ whole genome shotgun (WGS) entry which is preliminary data.</text>
</comment>
<dbReference type="PROSITE" id="PS51094">
    <property type="entry name" value="PTS_EIIA_TYPE_2"/>
    <property type="match status" value="1"/>
</dbReference>
<feature type="domain" description="PTS EIIA type-2" evidence="1">
    <location>
        <begin position="21"/>
        <end position="164"/>
    </location>
</feature>
<dbReference type="OrthoDB" id="95460at2"/>
<keyword evidence="2" id="KW-0762">Sugar transport</keyword>
<dbReference type="InterPro" id="IPR002178">
    <property type="entry name" value="PTS_EIIA_type-2_dom"/>
</dbReference>